<dbReference type="Gene3D" id="3.40.30.10">
    <property type="entry name" value="Glutaredoxin"/>
    <property type="match status" value="1"/>
</dbReference>
<dbReference type="Pfam" id="PF13409">
    <property type="entry name" value="GST_N_2"/>
    <property type="match status" value="1"/>
</dbReference>
<accession>A0A137P1Z3</accession>
<dbReference type="SUPFAM" id="SSF47616">
    <property type="entry name" value="GST C-terminal domain-like"/>
    <property type="match status" value="1"/>
</dbReference>
<dbReference type="STRING" id="796925.A0A137P1Z3"/>
<evidence type="ECO:0000259" key="1">
    <source>
        <dbReference type="PROSITE" id="PS50404"/>
    </source>
</evidence>
<dbReference type="OrthoDB" id="4951845at2759"/>
<evidence type="ECO:0000313" key="3">
    <source>
        <dbReference type="Proteomes" id="UP000070444"/>
    </source>
</evidence>
<dbReference type="InterPro" id="IPR050983">
    <property type="entry name" value="GST_Omega/HSP26"/>
</dbReference>
<dbReference type="GO" id="GO:0005737">
    <property type="term" value="C:cytoplasm"/>
    <property type="evidence" value="ECO:0007669"/>
    <property type="project" value="TreeGrafter"/>
</dbReference>
<dbReference type="SUPFAM" id="SSF52833">
    <property type="entry name" value="Thioredoxin-like"/>
    <property type="match status" value="1"/>
</dbReference>
<dbReference type="PANTHER" id="PTHR43968">
    <property type="match status" value="1"/>
</dbReference>
<dbReference type="PROSITE" id="PS50404">
    <property type="entry name" value="GST_NTER"/>
    <property type="match status" value="1"/>
</dbReference>
<gene>
    <name evidence="2" type="ORF">CONCODRAFT_79581</name>
</gene>
<dbReference type="InterPro" id="IPR036249">
    <property type="entry name" value="Thioredoxin-like_sf"/>
</dbReference>
<keyword evidence="3" id="KW-1185">Reference proteome</keyword>
<dbReference type="PANTHER" id="PTHR43968:SF6">
    <property type="entry name" value="GLUTATHIONE S-TRANSFERASE OMEGA"/>
    <property type="match status" value="1"/>
</dbReference>
<proteinExistence type="predicted"/>
<name>A0A137P1Z3_CONC2</name>
<dbReference type="Proteomes" id="UP000070444">
    <property type="component" value="Unassembled WGS sequence"/>
</dbReference>
<evidence type="ECO:0000313" key="2">
    <source>
        <dbReference type="EMBL" id="KXN68909.1"/>
    </source>
</evidence>
<organism evidence="2 3">
    <name type="scientific">Conidiobolus coronatus (strain ATCC 28846 / CBS 209.66 / NRRL 28638)</name>
    <name type="common">Delacroixia coronata</name>
    <dbReference type="NCBI Taxonomy" id="796925"/>
    <lineage>
        <taxon>Eukaryota</taxon>
        <taxon>Fungi</taxon>
        <taxon>Fungi incertae sedis</taxon>
        <taxon>Zoopagomycota</taxon>
        <taxon>Entomophthoromycotina</taxon>
        <taxon>Entomophthoromycetes</taxon>
        <taxon>Entomophthorales</taxon>
        <taxon>Ancylistaceae</taxon>
        <taxon>Conidiobolus</taxon>
    </lineage>
</organism>
<dbReference type="EMBL" id="KQ964555">
    <property type="protein sequence ID" value="KXN68909.1"/>
    <property type="molecule type" value="Genomic_DNA"/>
</dbReference>
<dbReference type="InterPro" id="IPR036282">
    <property type="entry name" value="Glutathione-S-Trfase_C_sf"/>
</dbReference>
<dbReference type="Gene3D" id="1.20.1050.10">
    <property type="match status" value="1"/>
</dbReference>
<reference evidence="2 3" key="1">
    <citation type="journal article" date="2015" name="Genome Biol. Evol.">
        <title>Phylogenomic analyses indicate that early fungi evolved digesting cell walls of algal ancestors of land plants.</title>
        <authorList>
            <person name="Chang Y."/>
            <person name="Wang S."/>
            <person name="Sekimoto S."/>
            <person name="Aerts A.L."/>
            <person name="Choi C."/>
            <person name="Clum A."/>
            <person name="LaButti K.M."/>
            <person name="Lindquist E.A."/>
            <person name="Yee Ngan C."/>
            <person name="Ohm R.A."/>
            <person name="Salamov A.A."/>
            <person name="Grigoriev I.V."/>
            <person name="Spatafora J.W."/>
            <person name="Berbee M.L."/>
        </authorList>
    </citation>
    <scope>NUCLEOTIDE SEQUENCE [LARGE SCALE GENOMIC DNA]</scope>
    <source>
        <strain evidence="2 3">NRRL 28638</strain>
    </source>
</reference>
<dbReference type="InterPro" id="IPR004045">
    <property type="entry name" value="Glutathione_S-Trfase_N"/>
</dbReference>
<protein>
    <recommendedName>
        <fullName evidence="1">GST N-terminal domain-containing protein</fullName>
    </recommendedName>
</protein>
<sequence length="235" mass="27038">MTNKIKVYELVTKEVGGVSNSPFAITVMVYLKHKVLDFETVPITYIDVGSTIKELTNGKWGQVPTVVFPNGDIIFDSPEIAKYLDENYPANPLIVQDAKLDSYIKNYTTSSVPVAFKLIMKDLYNLLDERNQKLFKIEFENKFDFIKGSKEQKIEQYSEGLKSIDNVLSERKFLNGSSPLIHDYRLISWIQSFRTINPSIYEDLVLNNSSIKNVARWARDMDEELDGYLKNRKTA</sequence>
<feature type="domain" description="GST N-terminal" evidence="1">
    <location>
        <begin position="11"/>
        <end position="92"/>
    </location>
</feature>
<dbReference type="AlphaFoldDB" id="A0A137P1Z3"/>